<evidence type="ECO:0000313" key="4">
    <source>
        <dbReference type="Proteomes" id="UP000632222"/>
    </source>
</evidence>
<dbReference type="SUPFAM" id="SSF52833">
    <property type="entry name" value="Thioredoxin-like"/>
    <property type="match status" value="1"/>
</dbReference>
<dbReference type="PANTHER" id="PTHR42852">
    <property type="entry name" value="THIOL:DISULFIDE INTERCHANGE PROTEIN DSBE"/>
    <property type="match status" value="1"/>
</dbReference>
<feature type="chain" id="PRO_5045480365" evidence="1">
    <location>
        <begin position="27"/>
        <end position="172"/>
    </location>
</feature>
<dbReference type="InterPro" id="IPR036249">
    <property type="entry name" value="Thioredoxin-like_sf"/>
</dbReference>
<dbReference type="InterPro" id="IPR000866">
    <property type="entry name" value="AhpC/TSA"/>
</dbReference>
<dbReference type="PANTHER" id="PTHR42852:SF13">
    <property type="entry name" value="PROTEIN DIPZ"/>
    <property type="match status" value="1"/>
</dbReference>
<keyword evidence="4" id="KW-1185">Reference proteome</keyword>
<dbReference type="Pfam" id="PF00578">
    <property type="entry name" value="AhpC-TSA"/>
    <property type="match status" value="1"/>
</dbReference>
<organism evidence="3 4">
    <name type="scientific">Deinococcus roseus</name>
    <dbReference type="NCBI Taxonomy" id="392414"/>
    <lineage>
        <taxon>Bacteria</taxon>
        <taxon>Thermotogati</taxon>
        <taxon>Deinococcota</taxon>
        <taxon>Deinococci</taxon>
        <taxon>Deinococcales</taxon>
        <taxon>Deinococcaceae</taxon>
        <taxon>Deinococcus</taxon>
    </lineage>
</organism>
<evidence type="ECO:0000259" key="2">
    <source>
        <dbReference type="PROSITE" id="PS51352"/>
    </source>
</evidence>
<dbReference type="RefSeq" id="WP_188999886.1">
    <property type="nucleotide sequence ID" value="NZ_BMOD01000002.1"/>
</dbReference>
<dbReference type="InterPro" id="IPR013766">
    <property type="entry name" value="Thioredoxin_domain"/>
</dbReference>
<feature type="domain" description="Thioredoxin" evidence="2">
    <location>
        <begin position="20"/>
        <end position="171"/>
    </location>
</feature>
<dbReference type="EMBL" id="BMOD01000002">
    <property type="protein sequence ID" value="GGJ23210.1"/>
    <property type="molecule type" value="Genomic_DNA"/>
</dbReference>
<protein>
    <submittedName>
        <fullName evidence="3">Thioredoxin</fullName>
    </submittedName>
</protein>
<evidence type="ECO:0000256" key="1">
    <source>
        <dbReference type="SAM" id="SignalP"/>
    </source>
</evidence>
<name>A0ABQ2CUX0_9DEIO</name>
<accession>A0ABQ2CUX0</accession>
<gene>
    <name evidence="3" type="ORF">GCM10008938_06740</name>
</gene>
<feature type="signal peptide" evidence="1">
    <location>
        <begin position="1"/>
        <end position="26"/>
    </location>
</feature>
<keyword evidence="1" id="KW-0732">Signal</keyword>
<dbReference type="PROSITE" id="PS51352">
    <property type="entry name" value="THIOREDOXIN_2"/>
    <property type="match status" value="1"/>
</dbReference>
<sequence length="172" mass="19908">MKKWFALGAGLLFLPALLLSMQKGVAPELQPSGAWLNTQPLKLQNLKGKVVLINFWVHSCINCHNTIPLLKKMYAEYHSKGLEIIGVHTPEFDSDRDPEALKTYLQEQGIRWPIMQDNQYRTWKAFGNQYWPSFYLLDRRGTIQYTAHGEISPRFPAGEKPLRRAIERLLNE</sequence>
<comment type="caution">
    <text evidence="3">The sequence shown here is derived from an EMBL/GenBank/DDBJ whole genome shotgun (WGS) entry which is preliminary data.</text>
</comment>
<evidence type="ECO:0000313" key="3">
    <source>
        <dbReference type="EMBL" id="GGJ23210.1"/>
    </source>
</evidence>
<dbReference type="Gene3D" id="3.40.30.10">
    <property type="entry name" value="Glutaredoxin"/>
    <property type="match status" value="1"/>
</dbReference>
<dbReference type="InterPro" id="IPR050553">
    <property type="entry name" value="Thioredoxin_ResA/DsbE_sf"/>
</dbReference>
<proteinExistence type="predicted"/>
<dbReference type="Proteomes" id="UP000632222">
    <property type="component" value="Unassembled WGS sequence"/>
</dbReference>
<reference evidence="4" key="1">
    <citation type="journal article" date="2019" name="Int. J. Syst. Evol. Microbiol.">
        <title>The Global Catalogue of Microorganisms (GCM) 10K type strain sequencing project: providing services to taxonomists for standard genome sequencing and annotation.</title>
        <authorList>
            <consortium name="The Broad Institute Genomics Platform"/>
            <consortium name="The Broad Institute Genome Sequencing Center for Infectious Disease"/>
            <person name="Wu L."/>
            <person name="Ma J."/>
        </authorList>
    </citation>
    <scope>NUCLEOTIDE SEQUENCE [LARGE SCALE GENOMIC DNA]</scope>
    <source>
        <strain evidence="4">JCM 14370</strain>
    </source>
</reference>